<dbReference type="Gene3D" id="3.20.20.210">
    <property type="match status" value="1"/>
</dbReference>
<accession>A0A9D1K548</accession>
<sequence length="341" mass="38810">MLSREQVRSAIRFACPPRPPRAFTKWWGEGLEEQYGEELSRFDAYEEDVTVVPFPCPAVTPRADGFYWRLPQLGERRKVGHDANALLPDWADLPALLAHLPDTEAPGLFDEAARRARAAHEAGQYVLIHHWSLMYERIWSFRGMQNLLLDYYDFPEEVHALHRAVAETENRLLLRAIREVQPDGYMISDDLGGQKSLMMSPATFRAFIQPYYRETWGIARAHDVDVWLHTCGNVADIIGDLIDCGLSVLHPIQKHTMDWEEIARKWKGKVAFLVGMDVQDTLINASPEAVRREVRLMRDTFDSPQGGFLYAAGNGIVAGTPLENIEAFLSECLSYGNDRQP</sequence>
<dbReference type="GO" id="GO:0004853">
    <property type="term" value="F:uroporphyrinogen decarboxylase activity"/>
    <property type="evidence" value="ECO:0007669"/>
    <property type="project" value="InterPro"/>
</dbReference>
<proteinExistence type="predicted"/>
<dbReference type="PANTHER" id="PTHR47099:SF1">
    <property type="entry name" value="METHYLCOBAMIDE:COM METHYLTRANSFERASE MTBA"/>
    <property type="match status" value="1"/>
</dbReference>
<gene>
    <name evidence="2" type="ORF">IAA84_03615</name>
</gene>
<dbReference type="InterPro" id="IPR052024">
    <property type="entry name" value="Methanogen_methyltrans"/>
</dbReference>
<dbReference type="InterPro" id="IPR000257">
    <property type="entry name" value="Uroporphyrinogen_deCOase"/>
</dbReference>
<evidence type="ECO:0000259" key="1">
    <source>
        <dbReference type="Pfam" id="PF01208"/>
    </source>
</evidence>
<reference evidence="2" key="1">
    <citation type="submission" date="2020-10" db="EMBL/GenBank/DDBJ databases">
        <authorList>
            <person name="Gilroy R."/>
        </authorList>
    </citation>
    <scope>NUCLEOTIDE SEQUENCE</scope>
    <source>
        <strain evidence="2">13766</strain>
    </source>
</reference>
<dbReference type="GO" id="GO:0006779">
    <property type="term" value="P:porphyrin-containing compound biosynthetic process"/>
    <property type="evidence" value="ECO:0007669"/>
    <property type="project" value="InterPro"/>
</dbReference>
<comment type="caution">
    <text evidence="2">The sequence shown here is derived from an EMBL/GenBank/DDBJ whole genome shotgun (WGS) entry which is preliminary data.</text>
</comment>
<reference evidence="2" key="2">
    <citation type="journal article" date="2021" name="PeerJ">
        <title>Extensive microbial diversity within the chicken gut microbiome revealed by metagenomics and culture.</title>
        <authorList>
            <person name="Gilroy R."/>
            <person name="Ravi A."/>
            <person name="Getino M."/>
            <person name="Pursley I."/>
            <person name="Horton D.L."/>
            <person name="Alikhan N.F."/>
            <person name="Baker D."/>
            <person name="Gharbi K."/>
            <person name="Hall N."/>
            <person name="Watson M."/>
            <person name="Adriaenssens E.M."/>
            <person name="Foster-Nyarko E."/>
            <person name="Jarju S."/>
            <person name="Secka A."/>
            <person name="Antonio M."/>
            <person name="Oren A."/>
            <person name="Chaudhuri R.R."/>
            <person name="La Ragione R."/>
            <person name="Hildebrand F."/>
            <person name="Pallen M.J."/>
        </authorList>
    </citation>
    <scope>NUCLEOTIDE SEQUENCE</scope>
    <source>
        <strain evidence="2">13766</strain>
    </source>
</reference>
<dbReference type="EMBL" id="DVJN01000072">
    <property type="protein sequence ID" value="HIS92084.1"/>
    <property type="molecule type" value="Genomic_DNA"/>
</dbReference>
<dbReference type="Pfam" id="PF01208">
    <property type="entry name" value="URO-D"/>
    <property type="match status" value="1"/>
</dbReference>
<dbReference type="SUPFAM" id="SSF51726">
    <property type="entry name" value="UROD/MetE-like"/>
    <property type="match status" value="1"/>
</dbReference>
<protein>
    <recommendedName>
        <fullName evidence="1">Uroporphyrinogen decarboxylase (URO-D) domain-containing protein</fullName>
    </recommendedName>
</protein>
<evidence type="ECO:0000313" key="3">
    <source>
        <dbReference type="Proteomes" id="UP000824140"/>
    </source>
</evidence>
<dbReference type="AlphaFoldDB" id="A0A9D1K548"/>
<dbReference type="Proteomes" id="UP000824140">
    <property type="component" value="Unassembled WGS sequence"/>
</dbReference>
<evidence type="ECO:0000313" key="2">
    <source>
        <dbReference type="EMBL" id="HIS92084.1"/>
    </source>
</evidence>
<dbReference type="InterPro" id="IPR038071">
    <property type="entry name" value="UROD/MetE-like_sf"/>
</dbReference>
<dbReference type="PANTHER" id="PTHR47099">
    <property type="entry name" value="METHYLCOBAMIDE:COM METHYLTRANSFERASE MTBA"/>
    <property type="match status" value="1"/>
</dbReference>
<feature type="domain" description="Uroporphyrinogen decarboxylase (URO-D)" evidence="1">
    <location>
        <begin position="141"/>
        <end position="332"/>
    </location>
</feature>
<name>A0A9D1K548_9FIRM</name>
<organism evidence="2 3">
    <name type="scientific">Candidatus Alectryocaccomicrobium excrementavium</name>
    <dbReference type="NCBI Taxonomy" id="2840668"/>
    <lineage>
        <taxon>Bacteria</taxon>
        <taxon>Bacillati</taxon>
        <taxon>Bacillota</taxon>
        <taxon>Clostridia</taxon>
        <taxon>Candidatus Alectryocaccomicrobium</taxon>
    </lineage>
</organism>